<evidence type="ECO:0000313" key="1">
    <source>
        <dbReference type="EMBL" id="QIS11743.1"/>
    </source>
</evidence>
<organism evidence="1 2">
    <name type="scientific">Nocardia arthritidis</name>
    <dbReference type="NCBI Taxonomy" id="228602"/>
    <lineage>
        <taxon>Bacteria</taxon>
        <taxon>Bacillati</taxon>
        <taxon>Actinomycetota</taxon>
        <taxon>Actinomycetes</taxon>
        <taxon>Mycobacteriales</taxon>
        <taxon>Nocardiaceae</taxon>
        <taxon>Nocardia</taxon>
    </lineage>
</organism>
<dbReference type="KEGG" id="nah:F5544_19375"/>
<dbReference type="Proteomes" id="UP000503540">
    <property type="component" value="Chromosome"/>
</dbReference>
<sequence length="58" mass="6199">MTPIAELVDKTAEFVLYATHEIRDGMTNADESIVFQGTDARSTFAAARAQAAGLLPQS</sequence>
<proteinExistence type="predicted"/>
<reference evidence="1 2" key="1">
    <citation type="journal article" date="2019" name="ACS Chem. Biol.">
        <title>Identification and Mobilization of a Cryptic Antibiotic Biosynthesis Gene Locus from a Human-Pathogenic Nocardia Isolate.</title>
        <authorList>
            <person name="Herisse M."/>
            <person name="Ishida K."/>
            <person name="Porter J.L."/>
            <person name="Howden B."/>
            <person name="Hertweck C."/>
            <person name="Stinear T.P."/>
            <person name="Pidot S.J."/>
        </authorList>
    </citation>
    <scope>NUCLEOTIDE SEQUENCE [LARGE SCALE GENOMIC DNA]</scope>
    <source>
        <strain evidence="1 2">AUSMDU00012717</strain>
    </source>
</reference>
<evidence type="ECO:0000313" key="2">
    <source>
        <dbReference type="Proteomes" id="UP000503540"/>
    </source>
</evidence>
<dbReference type="AlphaFoldDB" id="A0A6G9YFI1"/>
<gene>
    <name evidence="1" type="ORF">F5544_19375</name>
</gene>
<protein>
    <submittedName>
        <fullName evidence="1">Uncharacterized protein</fullName>
    </submittedName>
</protein>
<dbReference type="EMBL" id="CP046172">
    <property type="protein sequence ID" value="QIS11743.1"/>
    <property type="molecule type" value="Genomic_DNA"/>
</dbReference>
<name>A0A6G9YFI1_9NOCA</name>
<dbReference type="RefSeq" id="WP_167474511.1">
    <property type="nucleotide sequence ID" value="NZ_CP046172.1"/>
</dbReference>
<accession>A0A6G9YFI1</accession>
<keyword evidence="2" id="KW-1185">Reference proteome</keyword>